<evidence type="ECO:0000313" key="2">
    <source>
        <dbReference type="EMBL" id="MFC6835446.1"/>
    </source>
</evidence>
<organism evidence="2 3">
    <name type="scientific">Halomarina ordinaria</name>
    <dbReference type="NCBI Taxonomy" id="3033939"/>
    <lineage>
        <taxon>Archaea</taxon>
        <taxon>Methanobacteriati</taxon>
        <taxon>Methanobacteriota</taxon>
        <taxon>Stenosarchaea group</taxon>
        <taxon>Halobacteria</taxon>
        <taxon>Halobacteriales</taxon>
        <taxon>Natronomonadaceae</taxon>
        <taxon>Halomarina</taxon>
    </lineage>
</organism>
<accession>A0ABD5U511</accession>
<protein>
    <submittedName>
        <fullName evidence="2">Gas vesicle protein GvpO, halophile-type</fullName>
    </submittedName>
</protein>
<feature type="compositionally biased region" description="Acidic residues" evidence="1">
    <location>
        <begin position="38"/>
        <end position="68"/>
    </location>
</feature>
<comment type="caution">
    <text evidence="2">The sequence shown here is derived from an EMBL/GenBank/DDBJ whole genome shotgun (WGS) entry which is preliminary data.</text>
</comment>
<sequence length="160" mass="17348">MSEAESTDDGAGQCRALTGDGSRCERPAREDGFCYQHDEEDPTVSEADTDDEESSGENAESDEDESDGESAAASILEVRESVIEVAPDLIGRPLDGVSAVEQPGDGDGWRASVEVIERRAVPDSSDILGEYHVDLDGDGTVTGYRRVRRFRRGDTDDEEF</sequence>
<dbReference type="Pfam" id="PF19067">
    <property type="entry name" value="DUF5763"/>
    <property type="match status" value="1"/>
</dbReference>
<keyword evidence="3" id="KW-1185">Reference proteome</keyword>
<gene>
    <name evidence="2" type="primary">gvpO</name>
    <name evidence="2" type="ORF">ACFQHK_02865</name>
</gene>
<dbReference type="AlphaFoldDB" id="A0ABD5U511"/>
<name>A0ABD5U511_9EURY</name>
<feature type="region of interest" description="Disordered" evidence="1">
    <location>
        <begin position="1"/>
        <end position="75"/>
    </location>
</feature>
<dbReference type="InterPro" id="IPR054824">
    <property type="entry name" value="GvpO-like_N"/>
</dbReference>
<dbReference type="EMBL" id="JBHSXM010000001">
    <property type="protein sequence ID" value="MFC6835446.1"/>
    <property type="molecule type" value="Genomic_DNA"/>
</dbReference>
<dbReference type="NCBIfam" id="NF045806">
    <property type="entry name" value="GvpO_arch_Nterm"/>
    <property type="match status" value="1"/>
</dbReference>
<feature type="compositionally biased region" description="Basic and acidic residues" evidence="1">
    <location>
        <begin position="22"/>
        <end position="32"/>
    </location>
</feature>
<dbReference type="Pfam" id="PF05800">
    <property type="entry name" value="GvpO"/>
    <property type="match status" value="1"/>
</dbReference>
<dbReference type="RefSeq" id="WP_304447147.1">
    <property type="nucleotide sequence ID" value="NZ_JARRAH010000001.1"/>
</dbReference>
<dbReference type="InterPro" id="IPR043914">
    <property type="entry name" value="DUF5763"/>
</dbReference>
<evidence type="ECO:0000256" key="1">
    <source>
        <dbReference type="SAM" id="MobiDB-lite"/>
    </source>
</evidence>
<reference evidence="2 3" key="1">
    <citation type="journal article" date="2019" name="Int. J. Syst. Evol. Microbiol.">
        <title>The Global Catalogue of Microorganisms (GCM) 10K type strain sequencing project: providing services to taxonomists for standard genome sequencing and annotation.</title>
        <authorList>
            <consortium name="The Broad Institute Genomics Platform"/>
            <consortium name="The Broad Institute Genome Sequencing Center for Infectious Disease"/>
            <person name="Wu L."/>
            <person name="Ma J."/>
        </authorList>
    </citation>
    <scope>NUCLEOTIDE SEQUENCE [LARGE SCALE GENOMIC DNA]</scope>
    <source>
        <strain evidence="2 3">PSRA2</strain>
    </source>
</reference>
<evidence type="ECO:0000313" key="3">
    <source>
        <dbReference type="Proteomes" id="UP001596406"/>
    </source>
</evidence>
<dbReference type="Proteomes" id="UP001596406">
    <property type="component" value="Unassembled WGS sequence"/>
</dbReference>
<proteinExistence type="predicted"/>
<dbReference type="InterPro" id="IPR008634">
    <property type="entry name" value="Gas-vesicle_GvpO"/>
</dbReference>